<name>A0A1B7TA74_9ASCO</name>
<evidence type="ECO:0000313" key="11">
    <source>
        <dbReference type="Proteomes" id="UP000092321"/>
    </source>
</evidence>
<dbReference type="InterPro" id="IPR013825">
    <property type="entry name" value="Topo_IA_cen_sub2"/>
</dbReference>
<dbReference type="GO" id="GO:0006265">
    <property type="term" value="P:DNA topological change"/>
    <property type="evidence" value="ECO:0007669"/>
    <property type="project" value="InterPro"/>
</dbReference>
<reference evidence="11" key="1">
    <citation type="journal article" date="2016" name="Proc. Natl. Acad. Sci. U.S.A.">
        <title>Comparative genomics of biotechnologically important yeasts.</title>
        <authorList>
            <person name="Riley R."/>
            <person name="Haridas S."/>
            <person name="Wolfe K.H."/>
            <person name="Lopes M.R."/>
            <person name="Hittinger C.T."/>
            <person name="Goeker M."/>
            <person name="Salamov A.A."/>
            <person name="Wisecaver J.H."/>
            <person name="Long T.M."/>
            <person name="Calvey C.H."/>
            <person name="Aerts A.L."/>
            <person name="Barry K.W."/>
            <person name="Choi C."/>
            <person name="Clum A."/>
            <person name="Coughlan A.Y."/>
            <person name="Deshpande S."/>
            <person name="Douglass A.P."/>
            <person name="Hanson S.J."/>
            <person name="Klenk H.-P."/>
            <person name="LaButti K.M."/>
            <person name="Lapidus A."/>
            <person name="Lindquist E.A."/>
            <person name="Lipzen A.M."/>
            <person name="Meier-Kolthoff J.P."/>
            <person name="Ohm R.A."/>
            <person name="Otillar R.P."/>
            <person name="Pangilinan J.L."/>
            <person name="Peng Y."/>
            <person name="Rokas A."/>
            <person name="Rosa C.A."/>
            <person name="Scheuner C."/>
            <person name="Sibirny A.A."/>
            <person name="Slot J.C."/>
            <person name="Stielow J.B."/>
            <person name="Sun H."/>
            <person name="Kurtzman C.P."/>
            <person name="Blackwell M."/>
            <person name="Grigoriev I.V."/>
            <person name="Jeffries T.W."/>
        </authorList>
    </citation>
    <scope>NUCLEOTIDE SEQUENCE [LARGE SCALE GENOMIC DNA]</scope>
    <source>
        <strain evidence="11">NRRL Y-1626</strain>
    </source>
</reference>
<comment type="similarity">
    <text evidence="2 7">Belongs to the type IA topoisomerase family.</text>
</comment>
<dbReference type="PROSITE" id="PS00396">
    <property type="entry name" value="TOPO_IA_1"/>
    <property type="match status" value="1"/>
</dbReference>
<dbReference type="SMART" id="SM00436">
    <property type="entry name" value="TOP1Bc"/>
    <property type="match status" value="1"/>
</dbReference>
<dbReference type="PANTHER" id="PTHR11390">
    <property type="entry name" value="PROKARYOTIC DNA TOPOISOMERASE"/>
    <property type="match status" value="1"/>
</dbReference>
<dbReference type="PANTHER" id="PTHR11390:SF21">
    <property type="entry name" value="DNA TOPOISOMERASE 3-ALPHA"/>
    <property type="match status" value="1"/>
</dbReference>
<keyword evidence="4 7" id="KW-0799">Topoisomerase</keyword>
<evidence type="ECO:0000256" key="2">
    <source>
        <dbReference type="ARBA" id="ARBA00009446"/>
    </source>
</evidence>
<dbReference type="InterPro" id="IPR006171">
    <property type="entry name" value="TOPRIM_dom"/>
</dbReference>
<dbReference type="GO" id="GO:0031422">
    <property type="term" value="C:RecQ family helicase-topoisomerase III complex"/>
    <property type="evidence" value="ECO:0007669"/>
    <property type="project" value="TreeGrafter"/>
</dbReference>
<dbReference type="InterPro" id="IPR000380">
    <property type="entry name" value="Topo_IA"/>
</dbReference>
<dbReference type="AlphaFoldDB" id="A0A1B7TA74"/>
<comment type="caution">
    <text evidence="10">The sequence shown here is derived from an EMBL/GenBank/DDBJ whole genome shotgun (WGS) entry which is preliminary data.</text>
</comment>
<dbReference type="GO" id="GO:0006281">
    <property type="term" value="P:DNA repair"/>
    <property type="evidence" value="ECO:0007669"/>
    <property type="project" value="TreeGrafter"/>
</dbReference>
<comment type="function">
    <text evidence="7">Introduces a single-strand break via transesterification at a target site in duplex DNA. Releases the supercoiling and torsional tension of DNA introduced during the DNA replication and transcription by transiently cleaving and rejoining one strand of the DNA duplex. The scissile phosphodiester is attacked by the catalytic tyrosine of the enzyme, resulting in the formation of a DNA-(5'-phosphotyrosyl)-enzyme intermediate and the expulsion of a 3'-OH DNA strand.</text>
</comment>
<comment type="catalytic activity">
    <reaction evidence="1 7">
        <text>ATP-independent breakage of single-stranded DNA, followed by passage and rejoining.</text>
        <dbReference type="EC" id="5.6.2.1"/>
    </reaction>
</comment>
<evidence type="ECO:0000256" key="6">
    <source>
        <dbReference type="ARBA" id="ARBA00023235"/>
    </source>
</evidence>
<evidence type="ECO:0000256" key="8">
    <source>
        <dbReference type="SAM" id="MobiDB-lite"/>
    </source>
</evidence>
<evidence type="ECO:0000256" key="4">
    <source>
        <dbReference type="ARBA" id="ARBA00023029"/>
    </source>
</evidence>
<dbReference type="Pfam" id="PF01751">
    <property type="entry name" value="Toprim"/>
    <property type="match status" value="1"/>
</dbReference>
<dbReference type="Gene3D" id="1.10.460.10">
    <property type="entry name" value="Topoisomerase I, domain 2"/>
    <property type="match status" value="1"/>
</dbReference>
<dbReference type="GO" id="GO:0005634">
    <property type="term" value="C:nucleus"/>
    <property type="evidence" value="ECO:0007669"/>
    <property type="project" value="TreeGrafter"/>
</dbReference>
<dbReference type="InterPro" id="IPR013826">
    <property type="entry name" value="Topo_IA_cen_sub3"/>
</dbReference>
<dbReference type="OrthoDB" id="430051at2759"/>
<dbReference type="PRINTS" id="PR00417">
    <property type="entry name" value="PRTPISMRASEI"/>
</dbReference>
<dbReference type="InterPro" id="IPR003602">
    <property type="entry name" value="Topo_IA_DNA-bd_dom"/>
</dbReference>
<dbReference type="InterPro" id="IPR003601">
    <property type="entry name" value="Topo_IA_2"/>
</dbReference>
<dbReference type="CDD" id="cd00186">
    <property type="entry name" value="TOP1Ac"/>
    <property type="match status" value="1"/>
</dbReference>
<dbReference type="InterPro" id="IPR013824">
    <property type="entry name" value="Topo_IA_cen_sub1"/>
</dbReference>
<dbReference type="Gene3D" id="3.40.50.140">
    <property type="match status" value="1"/>
</dbReference>
<dbReference type="SMART" id="SM00437">
    <property type="entry name" value="TOP1Ac"/>
    <property type="match status" value="1"/>
</dbReference>
<dbReference type="InterPro" id="IPR013497">
    <property type="entry name" value="Topo_IA_cen"/>
</dbReference>
<dbReference type="SUPFAM" id="SSF56712">
    <property type="entry name" value="Prokaryotic type I DNA topoisomerase"/>
    <property type="match status" value="1"/>
</dbReference>
<dbReference type="Gene3D" id="2.70.20.10">
    <property type="entry name" value="Topoisomerase I, domain 3"/>
    <property type="match status" value="1"/>
</dbReference>
<dbReference type="FunFam" id="1.10.290.10:FF:000001">
    <property type="entry name" value="DNA topoisomerase"/>
    <property type="match status" value="1"/>
</dbReference>
<dbReference type="InterPro" id="IPR023406">
    <property type="entry name" value="Topo_IA_AS"/>
</dbReference>
<dbReference type="EC" id="5.6.2.1" evidence="3 7"/>
<dbReference type="Gene3D" id="1.10.290.10">
    <property type="entry name" value="Topoisomerase I, domain 4"/>
    <property type="match status" value="1"/>
</dbReference>
<dbReference type="GO" id="GO:0003677">
    <property type="term" value="F:DNA binding"/>
    <property type="evidence" value="ECO:0007669"/>
    <property type="project" value="UniProtKB-KW"/>
</dbReference>
<evidence type="ECO:0000256" key="1">
    <source>
        <dbReference type="ARBA" id="ARBA00000213"/>
    </source>
</evidence>
<feature type="region of interest" description="Disordered" evidence="8">
    <location>
        <begin position="493"/>
        <end position="512"/>
    </location>
</feature>
<dbReference type="EMBL" id="LXPE01000059">
    <property type="protein sequence ID" value="OBA25641.1"/>
    <property type="molecule type" value="Genomic_DNA"/>
</dbReference>
<gene>
    <name evidence="10" type="ORF">HANVADRAFT_3554</name>
</gene>
<dbReference type="GO" id="GO:0003917">
    <property type="term" value="F:DNA topoisomerase type I (single strand cut, ATP-independent) activity"/>
    <property type="evidence" value="ECO:0007669"/>
    <property type="project" value="UniProtKB-EC"/>
</dbReference>
<organism evidence="10 11">
    <name type="scientific">Hanseniaspora valbyensis NRRL Y-1626</name>
    <dbReference type="NCBI Taxonomy" id="766949"/>
    <lineage>
        <taxon>Eukaryota</taxon>
        <taxon>Fungi</taxon>
        <taxon>Dikarya</taxon>
        <taxon>Ascomycota</taxon>
        <taxon>Saccharomycotina</taxon>
        <taxon>Saccharomycetes</taxon>
        <taxon>Saccharomycodales</taxon>
        <taxon>Saccharomycodaceae</taxon>
        <taxon>Hanseniaspora</taxon>
    </lineage>
</organism>
<sequence length="761" mass="87260">MPQYQQGYYQQGPPQQGYYQQQPQVVYVQQPQQRRDDGCCDGCCKSCCQVLCCLCCLEMLCGDCCGPDGTGGPVVVVAEKNSIAKALFEHISAGVGERHVFNSEYQFVKNYKCQLNNTTLFNKYIENNGLYNVNIDLTITAVAGHVTSFDIENAKTTYKWSQEKSDHLKLLTEAPIENKFSANDNDKHLGEKIAKNIYNLCRDADHLIICTDCDREGEYIGWEVFMSANFGYNFKKTLDCSVLNKPIGGSTKFNRGNTWRMKFSHLERNHMIDAVRNPGKLNENIINAVRCRSEIDLRSGTSFTRLLTNYYRNVSNIVENDGNSKGSFVVSYGPCQFPTLGFVVDRYDRIQAFSAEMYWSIFIQLDIFSTKLKWDRNRLFDRYVVAQIYENLYQRESEYVRIENLDSKSVLKFKPYPLTTVDLQKDCSKYFKISAKRSLNAAEYLYQQSFISYPRTETNKFAANFDFKKILDQLQENGKFKFISRTKLQPGSSNFSIPRSGQRDDGAHPPIHPIISMSDDKFNSLTHDQKQVYEYIVRRFLASCSKDAVGEQTSLTVRWGVNKNDPISLKNGELFHVSFLKVTHKNWLEYMPFCHWGATSKKVQDEIEANKELLSRMRVGDFLKMKETGMTEGKTAPPKPLTETELITLMDKNGIGTDATIADHIEKIKTRKYVVKDNKECLVPTNLGISLVHGFQDIGLDDSITKPFFRGDFESYLVDICDGKAHREVITHQVIQRYVKYYRKTSDNLTKLGAAYSRSRS</sequence>
<protein>
    <recommendedName>
        <fullName evidence="3 7">DNA topoisomerase</fullName>
        <ecNumber evidence="3 7">5.6.2.1</ecNumber>
    </recommendedName>
</protein>
<feature type="domain" description="Topo IA-type catalytic" evidence="9">
    <location>
        <begin position="282"/>
        <end position="742"/>
    </location>
</feature>
<proteinExistence type="inferred from homology"/>
<keyword evidence="11" id="KW-1185">Reference proteome</keyword>
<evidence type="ECO:0000256" key="3">
    <source>
        <dbReference type="ARBA" id="ARBA00012891"/>
    </source>
</evidence>
<dbReference type="InterPro" id="IPR023405">
    <property type="entry name" value="Topo_IA_core_domain"/>
</dbReference>
<accession>A0A1B7TA74</accession>
<keyword evidence="5 7" id="KW-0238">DNA-binding</keyword>
<evidence type="ECO:0000256" key="5">
    <source>
        <dbReference type="ARBA" id="ARBA00023125"/>
    </source>
</evidence>
<dbReference type="PROSITE" id="PS52039">
    <property type="entry name" value="TOPO_IA_2"/>
    <property type="match status" value="1"/>
</dbReference>
<dbReference type="Proteomes" id="UP000092321">
    <property type="component" value="Unassembled WGS sequence"/>
</dbReference>
<evidence type="ECO:0000256" key="7">
    <source>
        <dbReference type="RuleBase" id="RU362092"/>
    </source>
</evidence>
<evidence type="ECO:0000259" key="9">
    <source>
        <dbReference type="PROSITE" id="PS52039"/>
    </source>
</evidence>
<dbReference type="GO" id="GO:0006310">
    <property type="term" value="P:DNA recombination"/>
    <property type="evidence" value="ECO:0007669"/>
    <property type="project" value="TreeGrafter"/>
</dbReference>
<keyword evidence="6 7" id="KW-0413">Isomerase</keyword>
<dbReference type="Pfam" id="PF01131">
    <property type="entry name" value="Topoisom_bac"/>
    <property type="match status" value="1"/>
</dbReference>
<dbReference type="SMART" id="SM00493">
    <property type="entry name" value="TOPRIM"/>
    <property type="match status" value="1"/>
</dbReference>
<evidence type="ECO:0000313" key="10">
    <source>
        <dbReference type="EMBL" id="OBA25641.1"/>
    </source>
</evidence>